<reference evidence="1 2" key="1">
    <citation type="submission" date="2024-09" db="EMBL/GenBank/DDBJ databases">
        <title>Genome sequencing and assembly of Phytophthora oleae, isolate VK10A, causative agent of rot of olive drupes.</title>
        <authorList>
            <person name="Conti Taguali S."/>
            <person name="Riolo M."/>
            <person name="La Spada F."/>
            <person name="Cacciola S.O."/>
            <person name="Dionisio G."/>
        </authorList>
    </citation>
    <scope>NUCLEOTIDE SEQUENCE [LARGE SCALE GENOMIC DNA]</scope>
    <source>
        <strain evidence="1 2">VK10A</strain>
    </source>
</reference>
<dbReference type="Proteomes" id="UP001632037">
    <property type="component" value="Unassembled WGS sequence"/>
</dbReference>
<evidence type="ECO:0000313" key="2">
    <source>
        <dbReference type="Proteomes" id="UP001632037"/>
    </source>
</evidence>
<dbReference type="EMBL" id="JBIMZQ010000005">
    <property type="protein sequence ID" value="KAL3671664.1"/>
    <property type="molecule type" value="Genomic_DNA"/>
</dbReference>
<accession>A0ABD3G181</accession>
<organism evidence="1 2">
    <name type="scientific">Phytophthora oleae</name>
    <dbReference type="NCBI Taxonomy" id="2107226"/>
    <lineage>
        <taxon>Eukaryota</taxon>
        <taxon>Sar</taxon>
        <taxon>Stramenopiles</taxon>
        <taxon>Oomycota</taxon>
        <taxon>Peronosporomycetes</taxon>
        <taxon>Peronosporales</taxon>
        <taxon>Peronosporaceae</taxon>
        <taxon>Phytophthora</taxon>
    </lineage>
</organism>
<name>A0ABD3G181_9STRA</name>
<dbReference type="AlphaFoldDB" id="A0ABD3G181"/>
<proteinExistence type="predicted"/>
<sequence>MMLVLGLPLDVPIDASLVLTLVTLLIESPIELMLDVPFKEIPELHVLIEEVLVLPPDVPSEVMDVLVEGALRLTLVVLIKEVPAMLPSAVTRPAIQSTAQTLSFALMVGHHHLPPQLEPAKQQLFQCEM</sequence>
<evidence type="ECO:0000313" key="1">
    <source>
        <dbReference type="EMBL" id="KAL3671664.1"/>
    </source>
</evidence>
<protein>
    <submittedName>
        <fullName evidence="1">Uncharacterized protein</fullName>
    </submittedName>
</protein>
<comment type="caution">
    <text evidence="1">The sequence shown here is derived from an EMBL/GenBank/DDBJ whole genome shotgun (WGS) entry which is preliminary data.</text>
</comment>
<keyword evidence="2" id="KW-1185">Reference proteome</keyword>
<gene>
    <name evidence="1" type="ORF">V7S43_003576</name>
</gene>